<keyword evidence="3" id="KW-0238">DNA-binding</keyword>
<evidence type="ECO:0000313" key="6">
    <source>
        <dbReference type="EMBL" id="MFC5910179.1"/>
    </source>
</evidence>
<evidence type="ECO:0000256" key="2">
    <source>
        <dbReference type="ARBA" id="ARBA00023015"/>
    </source>
</evidence>
<dbReference type="Pfam" id="PF00126">
    <property type="entry name" value="HTH_1"/>
    <property type="match status" value="1"/>
</dbReference>
<dbReference type="PROSITE" id="PS50931">
    <property type="entry name" value="HTH_LYSR"/>
    <property type="match status" value="1"/>
</dbReference>
<dbReference type="InterPro" id="IPR000847">
    <property type="entry name" value="LysR_HTH_N"/>
</dbReference>
<organism evidence="6 7">
    <name type="scientific">Streptacidiphilus monticola</name>
    <dbReference type="NCBI Taxonomy" id="2161674"/>
    <lineage>
        <taxon>Bacteria</taxon>
        <taxon>Bacillati</taxon>
        <taxon>Actinomycetota</taxon>
        <taxon>Actinomycetes</taxon>
        <taxon>Kitasatosporales</taxon>
        <taxon>Streptomycetaceae</taxon>
        <taxon>Streptacidiphilus</taxon>
    </lineage>
</organism>
<dbReference type="Gene3D" id="1.10.10.10">
    <property type="entry name" value="Winged helix-like DNA-binding domain superfamily/Winged helix DNA-binding domain"/>
    <property type="match status" value="1"/>
</dbReference>
<reference evidence="7" key="1">
    <citation type="journal article" date="2019" name="Int. J. Syst. Evol. Microbiol.">
        <title>The Global Catalogue of Microorganisms (GCM) 10K type strain sequencing project: providing services to taxonomists for standard genome sequencing and annotation.</title>
        <authorList>
            <consortium name="The Broad Institute Genomics Platform"/>
            <consortium name="The Broad Institute Genome Sequencing Center for Infectious Disease"/>
            <person name="Wu L."/>
            <person name="Ma J."/>
        </authorList>
    </citation>
    <scope>NUCLEOTIDE SEQUENCE [LARGE SCALE GENOMIC DNA]</scope>
    <source>
        <strain evidence="7">JCM 4816</strain>
    </source>
</reference>
<dbReference type="InterPro" id="IPR036390">
    <property type="entry name" value="WH_DNA-bd_sf"/>
</dbReference>
<comment type="caution">
    <text evidence="6">The sequence shown here is derived from an EMBL/GenBank/DDBJ whole genome shotgun (WGS) entry which is preliminary data.</text>
</comment>
<dbReference type="Proteomes" id="UP001596174">
    <property type="component" value="Unassembled WGS sequence"/>
</dbReference>
<evidence type="ECO:0000313" key="7">
    <source>
        <dbReference type="Proteomes" id="UP001596174"/>
    </source>
</evidence>
<dbReference type="PANTHER" id="PTHR30346:SF0">
    <property type="entry name" value="HCA OPERON TRANSCRIPTIONAL ACTIVATOR HCAR"/>
    <property type="match status" value="1"/>
</dbReference>
<dbReference type="SUPFAM" id="SSF53850">
    <property type="entry name" value="Periplasmic binding protein-like II"/>
    <property type="match status" value="1"/>
</dbReference>
<proteinExistence type="inferred from homology"/>
<accession>A0ABW1G6F3</accession>
<dbReference type="Gene3D" id="3.40.190.10">
    <property type="entry name" value="Periplasmic binding protein-like II"/>
    <property type="match status" value="2"/>
</dbReference>
<gene>
    <name evidence="6" type="ORF">ACFP3V_23530</name>
</gene>
<comment type="similarity">
    <text evidence="1">Belongs to the LysR transcriptional regulatory family.</text>
</comment>
<feature type="domain" description="HTH lysR-type" evidence="5">
    <location>
        <begin position="5"/>
        <end position="62"/>
    </location>
</feature>
<dbReference type="PANTHER" id="PTHR30346">
    <property type="entry name" value="TRANSCRIPTIONAL DUAL REGULATOR HCAR-RELATED"/>
    <property type="match status" value="1"/>
</dbReference>
<dbReference type="SUPFAM" id="SSF46785">
    <property type="entry name" value="Winged helix' DNA-binding domain"/>
    <property type="match status" value="1"/>
</dbReference>
<keyword evidence="2" id="KW-0805">Transcription regulation</keyword>
<sequence>MPADIHPRLLRGFVATAEELHFGRAAQRLRVAQQALSRDVRTLERVLGQTLFERSTRQVALTPAGSRLLPRARRLLALHDDLLADGTARPLLVDLNSAVTGPDLTPDRLLEAARSRLPEAELLARFHGGLAGAAAALLAHRLDVAFGWFAGLSAPLRRQLTHRPIRLEPMALILPLEHPLAGWDAVPVAELRRYRLDVCAGNEATTEWTELGSRLARAFGVPVAPPRSPAVGPEEFGRYLLRHGDPALTTTGMDDIPGTVTRPLVDPVPLSPVSLVHRPDLRHPGLDALLQAAAELGSAEGWLERPADSWLP</sequence>
<dbReference type="PRINTS" id="PR00039">
    <property type="entry name" value="HTHLYSR"/>
</dbReference>
<keyword evidence="4" id="KW-0804">Transcription</keyword>
<protein>
    <submittedName>
        <fullName evidence="6">LysR family transcriptional regulator</fullName>
    </submittedName>
</protein>
<dbReference type="RefSeq" id="WP_380586875.1">
    <property type="nucleotide sequence ID" value="NZ_JBHSQJ010000103.1"/>
</dbReference>
<dbReference type="InterPro" id="IPR036388">
    <property type="entry name" value="WH-like_DNA-bd_sf"/>
</dbReference>
<evidence type="ECO:0000259" key="5">
    <source>
        <dbReference type="PROSITE" id="PS50931"/>
    </source>
</evidence>
<name>A0ABW1G6F3_9ACTN</name>
<keyword evidence="7" id="KW-1185">Reference proteome</keyword>
<dbReference type="Pfam" id="PF03466">
    <property type="entry name" value="LysR_substrate"/>
    <property type="match status" value="1"/>
</dbReference>
<dbReference type="EMBL" id="JBHSQJ010000103">
    <property type="protein sequence ID" value="MFC5910179.1"/>
    <property type="molecule type" value="Genomic_DNA"/>
</dbReference>
<evidence type="ECO:0000256" key="4">
    <source>
        <dbReference type="ARBA" id="ARBA00023163"/>
    </source>
</evidence>
<evidence type="ECO:0000256" key="3">
    <source>
        <dbReference type="ARBA" id="ARBA00023125"/>
    </source>
</evidence>
<dbReference type="InterPro" id="IPR005119">
    <property type="entry name" value="LysR_subst-bd"/>
</dbReference>
<evidence type="ECO:0000256" key="1">
    <source>
        <dbReference type="ARBA" id="ARBA00009437"/>
    </source>
</evidence>